<evidence type="ECO:0000313" key="2">
    <source>
        <dbReference type="EMBL" id="KMS94685.1"/>
    </source>
</evidence>
<feature type="compositionally biased region" description="Basic and acidic residues" evidence="1">
    <location>
        <begin position="74"/>
        <end position="85"/>
    </location>
</feature>
<keyword evidence="3" id="KW-1185">Reference proteome</keyword>
<dbReference type="OrthoDB" id="1750514at2759"/>
<feature type="region of interest" description="Disordered" evidence="1">
    <location>
        <begin position="33"/>
        <end position="85"/>
    </location>
</feature>
<sequence length="191" mass="20492">MLTIVHPASRGRCSAPSVGLLSPGTDESPVGVVTLPTRPSCRFGSRKGNPEREWNKAAAPSPGGRRRLGFPSRPVDRRPDAHRRDKTSAVAAAIWSRSTLAGFGRVATFRRRAVVRPGEPRLARSAVGVRCSGWTARRPLGADSSIVRRGARNSYLVDPASSHMLVSKIKPCMSKHRPLHGEAANGSLGHP</sequence>
<name>A0A0J8DV25_BETVV</name>
<evidence type="ECO:0000256" key="1">
    <source>
        <dbReference type="SAM" id="MobiDB-lite"/>
    </source>
</evidence>
<dbReference type="AlphaFoldDB" id="A0A0J8DV25"/>
<evidence type="ECO:0000313" key="3">
    <source>
        <dbReference type="Proteomes" id="UP000035740"/>
    </source>
</evidence>
<organism evidence="2 3">
    <name type="scientific">Beta vulgaris subsp. vulgaris</name>
    <name type="common">Beet</name>
    <dbReference type="NCBI Taxonomy" id="3555"/>
    <lineage>
        <taxon>Eukaryota</taxon>
        <taxon>Viridiplantae</taxon>
        <taxon>Streptophyta</taxon>
        <taxon>Embryophyta</taxon>
        <taxon>Tracheophyta</taxon>
        <taxon>Spermatophyta</taxon>
        <taxon>Magnoliopsida</taxon>
        <taxon>eudicotyledons</taxon>
        <taxon>Gunneridae</taxon>
        <taxon>Pentapetalae</taxon>
        <taxon>Caryophyllales</taxon>
        <taxon>Chenopodiaceae</taxon>
        <taxon>Betoideae</taxon>
        <taxon>Beta</taxon>
    </lineage>
</organism>
<accession>A0A0J8DV25</accession>
<reference evidence="2 3" key="1">
    <citation type="journal article" date="2014" name="Nature">
        <title>The genome of the recently domesticated crop plant sugar beet (Beta vulgaris).</title>
        <authorList>
            <person name="Dohm J.C."/>
            <person name="Minoche A.E."/>
            <person name="Holtgrawe D."/>
            <person name="Capella-Gutierrez S."/>
            <person name="Zakrzewski F."/>
            <person name="Tafer H."/>
            <person name="Rupp O."/>
            <person name="Sorensen T.R."/>
            <person name="Stracke R."/>
            <person name="Reinhardt R."/>
            <person name="Goesmann A."/>
            <person name="Kraft T."/>
            <person name="Schulz B."/>
            <person name="Stadler P.F."/>
            <person name="Schmidt T."/>
            <person name="Gabaldon T."/>
            <person name="Lehrach H."/>
            <person name="Weisshaar B."/>
            <person name="Himmelbauer H."/>
        </authorList>
    </citation>
    <scope>NUCLEOTIDE SEQUENCE [LARGE SCALE GENOMIC DNA]</scope>
    <source>
        <tissue evidence="2">Taproot</tissue>
    </source>
</reference>
<protein>
    <submittedName>
        <fullName evidence="2">Uncharacterized protein</fullName>
    </submittedName>
</protein>
<dbReference type="EMBL" id="KQ091224">
    <property type="protein sequence ID" value="KMS94685.1"/>
    <property type="molecule type" value="Genomic_DNA"/>
</dbReference>
<dbReference type="Gramene" id="KMS94685">
    <property type="protein sequence ID" value="KMS94685"/>
    <property type="gene ID" value="BVRB_016320"/>
</dbReference>
<proteinExistence type="predicted"/>
<gene>
    <name evidence="2" type="ORF">BVRB_016320</name>
</gene>
<dbReference type="Proteomes" id="UP000035740">
    <property type="component" value="Unassembled WGS sequence"/>
</dbReference>